<dbReference type="RefSeq" id="WP_328984643.1">
    <property type="nucleotide sequence ID" value="NZ_CP121472.1"/>
</dbReference>
<name>A0ABZ0SD05_9GAMM</name>
<organism evidence="2 3">
    <name type="scientific">Thiorhodovibrio winogradskyi</name>
    <dbReference type="NCBI Taxonomy" id="77007"/>
    <lineage>
        <taxon>Bacteria</taxon>
        <taxon>Pseudomonadati</taxon>
        <taxon>Pseudomonadota</taxon>
        <taxon>Gammaproteobacteria</taxon>
        <taxon>Chromatiales</taxon>
        <taxon>Chromatiaceae</taxon>
        <taxon>Thiorhodovibrio</taxon>
    </lineage>
</organism>
<gene>
    <name evidence="2" type="ORF">Thiowin_03999</name>
</gene>
<accession>A0ABZ0SD05</accession>
<evidence type="ECO:0000313" key="3">
    <source>
        <dbReference type="Proteomes" id="UP001432180"/>
    </source>
</evidence>
<protein>
    <submittedName>
        <fullName evidence="2">Uncharacterized protein</fullName>
    </submittedName>
</protein>
<proteinExistence type="predicted"/>
<sequence>MHIETELDDPYAERLLAWQRHDPRPLPELVADLLKQALAERETPAHIGPASSPPPSGQGTRFDQGAWLDVVRPYIKAGQSHDMAEIRAAIARGWQAERCVEHGQDHS</sequence>
<dbReference type="EMBL" id="CP121472">
    <property type="protein sequence ID" value="WPL18906.1"/>
    <property type="molecule type" value="Genomic_DNA"/>
</dbReference>
<dbReference type="Proteomes" id="UP001432180">
    <property type="component" value="Chromosome"/>
</dbReference>
<feature type="region of interest" description="Disordered" evidence="1">
    <location>
        <begin position="40"/>
        <end position="62"/>
    </location>
</feature>
<evidence type="ECO:0000313" key="2">
    <source>
        <dbReference type="EMBL" id="WPL18906.1"/>
    </source>
</evidence>
<reference evidence="2 3" key="1">
    <citation type="journal article" date="2023" name="Microorganisms">
        <title>Thiorhodovibrio frisius and Trv. litoralis spp. nov., Two Novel Members from a Clade of Fastidious Purple Sulfur Bacteria That Exhibit Unique Red-Shifted Light-Harvesting Capabilities.</title>
        <authorList>
            <person name="Methner A."/>
            <person name="Kuzyk S.B."/>
            <person name="Petersen J."/>
            <person name="Bauer S."/>
            <person name="Brinkmann H."/>
            <person name="Sichau K."/>
            <person name="Wanner G."/>
            <person name="Wolf J."/>
            <person name="Neumann-Schaal M."/>
            <person name="Henke P."/>
            <person name="Tank M."/>
            <person name="Sproer C."/>
            <person name="Bunk B."/>
            <person name="Overmann J."/>
        </authorList>
    </citation>
    <scope>NUCLEOTIDE SEQUENCE [LARGE SCALE GENOMIC DNA]</scope>
    <source>
        <strain evidence="2 3">DSM 6702</strain>
    </source>
</reference>
<evidence type="ECO:0000256" key="1">
    <source>
        <dbReference type="SAM" id="MobiDB-lite"/>
    </source>
</evidence>
<keyword evidence="3" id="KW-1185">Reference proteome</keyword>